<dbReference type="EMBL" id="BNBO01000015">
    <property type="protein sequence ID" value="GHH71229.1"/>
    <property type="molecule type" value="Genomic_DNA"/>
</dbReference>
<dbReference type="GO" id="GO:0012505">
    <property type="term" value="C:endomembrane system"/>
    <property type="evidence" value="ECO:0007669"/>
    <property type="project" value="UniProtKB-SubCell"/>
</dbReference>
<organism evidence="8 9">
    <name type="scientific">Kitasatospora indigofera</name>
    <dbReference type="NCBI Taxonomy" id="67307"/>
    <lineage>
        <taxon>Bacteria</taxon>
        <taxon>Bacillati</taxon>
        <taxon>Actinomycetota</taxon>
        <taxon>Actinomycetes</taxon>
        <taxon>Kitasatosporales</taxon>
        <taxon>Streptomycetaceae</taxon>
        <taxon>Kitasatospora</taxon>
    </lineage>
</organism>
<feature type="transmembrane region" description="Helical" evidence="6">
    <location>
        <begin position="383"/>
        <end position="409"/>
    </location>
</feature>
<evidence type="ECO:0000256" key="4">
    <source>
        <dbReference type="ARBA" id="ARBA00023136"/>
    </source>
</evidence>
<keyword evidence="4 6" id="KW-0472">Membrane</keyword>
<reference evidence="8" key="1">
    <citation type="journal article" date="2014" name="Int. J. Syst. Evol. Microbiol.">
        <title>Complete genome sequence of Corynebacterium casei LMG S-19264T (=DSM 44701T), isolated from a smear-ripened cheese.</title>
        <authorList>
            <consortium name="US DOE Joint Genome Institute (JGI-PGF)"/>
            <person name="Walter F."/>
            <person name="Albersmeier A."/>
            <person name="Kalinowski J."/>
            <person name="Ruckert C."/>
        </authorList>
    </citation>
    <scope>NUCLEOTIDE SEQUENCE</scope>
    <source>
        <strain evidence="8">JCM 4646</strain>
    </source>
</reference>
<keyword evidence="3 6" id="KW-1133">Transmembrane helix</keyword>
<feature type="transmembrane region" description="Helical" evidence="6">
    <location>
        <begin position="116"/>
        <end position="137"/>
    </location>
</feature>
<evidence type="ECO:0000256" key="5">
    <source>
        <dbReference type="SAM" id="MobiDB-lite"/>
    </source>
</evidence>
<dbReference type="Proteomes" id="UP000617734">
    <property type="component" value="Unassembled WGS sequence"/>
</dbReference>
<evidence type="ECO:0000256" key="6">
    <source>
        <dbReference type="SAM" id="Phobius"/>
    </source>
</evidence>
<proteinExistence type="predicted"/>
<evidence type="ECO:0000313" key="9">
    <source>
        <dbReference type="Proteomes" id="UP000617734"/>
    </source>
</evidence>
<dbReference type="PANTHER" id="PTHR39535">
    <property type="entry name" value="SPORULATION-DELAYING PROTEIN SDPB"/>
    <property type="match status" value="1"/>
</dbReference>
<sequence>MSGTSQAGAPQAEPSRGRGAGPQRAGDQRAGDEGPGPALPPEQQLLVGIPRQPAALAGLPDAVPVPAAVPGAAPRPAGGAGTDVGTGPVSGPAAGPAAAVGAALARGFAAFTGRVFGPYQAAVVRIGFGLAWLAFLLREWPERRVLYGDRSPWSLDLAGRLLADNGAFTVLTWSGGRLWFELVYHLAVLAALLVVLGWRTRASGVLFMVTLLSLQNRNVFVGDGGDNVLHVMAVYLVLTRCATVWSLDARRRAGGDRGRGGVALWAVLGAALTAAQFGGFSGGSLDWVSAARPYPGFAPLLWGLWAVAGLWYAVNRWWPDGEPRAVLDALATMLHNCALLVIAAEVVLIYSTAGWYKVQGSRWQDGTALYYPLHLDYFAPWPWLSGLLGGALLPVFLITYGTVAVQVAFPFTLIDRRVKNVLLAVMMAEHAGIAVVLGLPVFSLAMIAADAVFLPTTLLLRAGAGLSGLRLRPAVPRAGRRRPR</sequence>
<feature type="region of interest" description="Disordered" evidence="5">
    <location>
        <begin position="1"/>
        <end position="46"/>
    </location>
</feature>
<evidence type="ECO:0000256" key="2">
    <source>
        <dbReference type="ARBA" id="ARBA00022692"/>
    </source>
</evidence>
<gene>
    <name evidence="8" type="ORF">GCM10018781_32170</name>
</gene>
<dbReference type="SMART" id="SM00752">
    <property type="entry name" value="HTTM"/>
    <property type="match status" value="1"/>
</dbReference>
<evidence type="ECO:0000259" key="7">
    <source>
        <dbReference type="SMART" id="SM00752"/>
    </source>
</evidence>
<feature type="domain" description="HTTM-like" evidence="7">
    <location>
        <begin position="113"/>
        <end position="458"/>
    </location>
</feature>
<dbReference type="InterPro" id="IPR011020">
    <property type="entry name" value="HTTM-like"/>
</dbReference>
<keyword evidence="9" id="KW-1185">Reference proteome</keyword>
<name>A0A919KSS3_9ACTN</name>
<dbReference type="InterPro" id="IPR052964">
    <property type="entry name" value="Sporulation_signal_mat"/>
</dbReference>
<feature type="transmembrane region" description="Helical" evidence="6">
    <location>
        <begin position="259"/>
        <end position="277"/>
    </location>
</feature>
<comment type="caution">
    <text evidence="8">The sequence shown here is derived from an EMBL/GenBank/DDBJ whole genome shotgun (WGS) entry which is preliminary data.</text>
</comment>
<feature type="transmembrane region" description="Helical" evidence="6">
    <location>
        <begin position="452"/>
        <end position="471"/>
    </location>
</feature>
<comment type="subcellular location">
    <subcellularLocation>
        <location evidence="1">Endomembrane system</location>
        <topology evidence="1">Multi-pass membrane protein</topology>
    </subcellularLocation>
</comment>
<evidence type="ECO:0000313" key="8">
    <source>
        <dbReference type="EMBL" id="GHH71229.1"/>
    </source>
</evidence>
<feature type="transmembrane region" description="Helical" evidence="6">
    <location>
        <begin position="178"/>
        <end position="198"/>
    </location>
</feature>
<dbReference type="GeneID" id="95353653"/>
<feature type="transmembrane region" description="Helical" evidence="6">
    <location>
        <begin position="421"/>
        <end position="446"/>
    </location>
</feature>
<accession>A0A919KSS3</accession>
<feature type="transmembrane region" description="Helical" evidence="6">
    <location>
        <begin position="326"/>
        <end position="350"/>
    </location>
</feature>
<evidence type="ECO:0000256" key="1">
    <source>
        <dbReference type="ARBA" id="ARBA00004127"/>
    </source>
</evidence>
<protein>
    <recommendedName>
        <fullName evidence="7">HTTM-like domain-containing protein</fullName>
    </recommendedName>
</protein>
<dbReference type="PANTHER" id="PTHR39535:SF2">
    <property type="entry name" value="HTTM DOMAIN-CONTAINING PROTEIN"/>
    <property type="match status" value="1"/>
</dbReference>
<feature type="transmembrane region" description="Helical" evidence="6">
    <location>
        <begin position="228"/>
        <end position="247"/>
    </location>
</feature>
<keyword evidence="2 6" id="KW-0812">Transmembrane</keyword>
<evidence type="ECO:0000256" key="3">
    <source>
        <dbReference type="ARBA" id="ARBA00022989"/>
    </source>
</evidence>
<reference evidence="8" key="2">
    <citation type="submission" date="2020-09" db="EMBL/GenBank/DDBJ databases">
        <authorList>
            <person name="Sun Q."/>
            <person name="Ohkuma M."/>
        </authorList>
    </citation>
    <scope>NUCLEOTIDE SEQUENCE</scope>
    <source>
        <strain evidence="8">JCM 4646</strain>
    </source>
</reference>
<dbReference type="RefSeq" id="WP_190211513.1">
    <property type="nucleotide sequence ID" value="NZ_BNBO01000015.1"/>
</dbReference>
<feature type="transmembrane region" description="Helical" evidence="6">
    <location>
        <begin position="297"/>
        <end position="314"/>
    </location>
</feature>
<dbReference type="AlphaFoldDB" id="A0A919KSS3"/>